<feature type="binding site" evidence="4">
    <location>
        <position position="265"/>
    </location>
    <ligand>
        <name>pyridoxal 5'-phosphate</name>
        <dbReference type="ChEBI" id="CHEBI:597326"/>
    </ligand>
</feature>
<feature type="binding site" evidence="4">
    <location>
        <begin position="131"/>
        <end position="134"/>
    </location>
    <ligand>
        <name>pyridoxal 5'-phosphate</name>
        <dbReference type="ChEBI" id="CHEBI:597326"/>
    </ligand>
</feature>
<organism evidence="7 8">
    <name type="scientific">Marinococcus halophilus</name>
    <dbReference type="NCBI Taxonomy" id="1371"/>
    <lineage>
        <taxon>Bacteria</taxon>
        <taxon>Bacillati</taxon>
        <taxon>Bacillota</taxon>
        <taxon>Bacilli</taxon>
        <taxon>Bacillales</taxon>
        <taxon>Bacillaceae</taxon>
        <taxon>Marinococcus</taxon>
    </lineage>
</organism>
<feature type="binding site" evidence="4">
    <location>
        <position position="236"/>
    </location>
    <ligand>
        <name>pyridoxal 5'-phosphate</name>
        <dbReference type="ChEBI" id="CHEBI:597326"/>
    </ligand>
</feature>
<keyword evidence="2 4" id="KW-0378">Hydrolase</keyword>
<dbReference type="EMBL" id="BJUN01000020">
    <property type="protein sequence ID" value="GEK59824.1"/>
    <property type="molecule type" value="Genomic_DNA"/>
</dbReference>
<sequence>MTQPNECTEEYAAMMDESDPLRSYRNEFYLDKDMIYLDGNSLGLLSTRAEQALLDGLNDWKTLGIDGWSKGENPWFYMAQQLGEMTAPLIGAEKEQVIVTGSTTTNIHQLVSTFYQPTAAKYKILADDATFPSDIYALKSQLKLKGYDPANALVRVQSENGMLAEEQIIESMSDDVALIFLPSVLYRSGQILDMERITAEAHKRSIIVGFDLCHSIGAVPHQLDEWDIDFAVWCTYKHLNGGPGAVGGLYVNKKHFGREPGLAGWFSSKKEVQFDMSHELTPDADAGAYEIGTPHILSMAPLLGSLAMFNEAGIQQVRQKSLRLTDYMITLITHELSGFHFSIASPLDHKQRGGHLLVQHTHAASICKALNAEGIVPDFRAPDFIRIGPVALYNSFYDIWETVNVLKRIMTEETYKKYENKRNIIA</sequence>
<comment type="catalytic activity">
    <reaction evidence="6">
        <text>3-hydroxy-L-kynurenine + H2O = 3-hydroxyanthranilate + L-alanine + H(+)</text>
        <dbReference type="Rhea" id="RHEA:25143"/>
        <dbReference type="ChEBI" id="CHEBI:15377"/>
        <dbReference type="ChEBI" id="CHEBI:15378"/>
        <dbReference type="ChEBI" id="CHEBI:36559"/>
        <dbReference type="ChEBI" id="CHEBI:57972"/>
        <dbReference type="ChEBI" id="CHEBI:58125"/>
        <dbReference type="EC" id="3.7.1.3"/>
    </reaction>
</comment>
<dbReference type="UniPathway" id="UPA00334">
    <property type="reaction ID" value="UER00455"/>
</dbReference>
<keyword evidence="1 4" id="KW-0662">Pyridine nucleotide biosynthesis</keyword>
<dbReference type="SUPFAM" id="SSF53383">
    <property type="entry name" value="PLP-dependent transferases"/>
    <property type="match status" value="1"/>
</dbReference>
<name>A0A510Y8X0_MARHA</name>
<evidence type="ECO:0000256" key="3">
    <source>
        <dbReference type="ARBA" id="ARBA00022898"/>
    </source>
</evidence>
<feature type="binding site" evidence="4">
    <location>
        <position position="214"/>
    </location>
    <ligand>
        <name>pyridoxal 5'-phosphate</name>
        <dbReference type="ChEBI" id="CHEBI:597326"/>
    </ligand>
</feature>
<dbReference type="GO" id="GO:0019805">
    <property type="term" value="P:quinolinate biosynthetic process"/>
    <property type="evidence" value="ECO:0007669"/>
    <property type="project" value="UniProtKB-UniRule"/>
</dbReference>
<keyword evidence="3 4" id="KW-0663">Pyridoxal phosphate</keyword>
<keyword evidence="8" id="KW-1185">Reference proteome</keyword>
<evidence type="ECO:0000256" key="5">
    <source>
        <dbReference type="NCBIfam" id="TIGR01814"/>
    </source>
</evidence>
<feature type="binding site" evidence="4">
    <location>
        <position position="293"/>
    </location>
    <ligand>
        <name>pyridoxal 5'-phosphate</name>
        <dbReference type="ChEBI" id="CHEBI:597326"/>
    </ligand>
</feature>
<dbReference type="PANTHER" id="PTHR14084">
    <property type="entry name" value="KYNURENINASE"/>
    <property type="match status" value="1"/>
</dbReference>
<comment type="caution">
    <text evidence="4">Lacks conserved residue(s) required for the propagation of feature annotation.</text>
</comment>
<evidence type="ECO:0000313" key="7">
    <source>
        <dbReference type="EMBL" id="GEK59824.1"/>
    </source>
</evidence>
<dbReference type="InterPro" id="IPR015422">
    <property type="entry name" value="PyrdxlP-dep_Trfase_small"/>
</dbReference>
<dbReference type="InterPro" id="IPR010111">
    <property type="entry name" value="Kynureninase"/>
</dbReference>
<evidence type="ECO:0000256" key="4">
    <source>
        <dbReference type="HAMAP-Rule" id="MF_01970"/>
    </source>
</evidence>
<feature type="binding site" evidence="4">
    <location>
        <position position="104"/>
    </location>
    <ligand>
        <name>pyridoxal 5'-phosphate</name>
        <dbReference type="ChEBI" id="CHEBI:597326"/>
    </ligand>
</feature>
<dbReference type="InterPro" id="IPR015424">
    <property type="entry name" value="PyrdxlP-dep_Trfase"/>
</dbReference>
<dbReference type="GO" id="GO:0097053">
    <property type="term" value="P:L-kynurenine catabolic process"/>
    <property type="evidence" value="ECO:0007669"/>
    <property type="project" value="UniProtKB-UniRule"/>
</dbReference>
<feature type="binding site" evidence="4">
    <location>
        <position position="103"/>
    </location>
    <ligand>
        <name>pyridoxal 5'-phosphate</name>
        <dbReference type="ChEBI" id="CHEBI:597326"/>
    </ligand>
</feature>
<comment type="pathway">
    <text evidence="4 6">Cofactor biosynthesis; NAD(+) biosynthesis; quinolinate from L-kynurenine: step 2/3.</text>
</comment>
<dbReference type="Gene3D" id="3.40.640.10">
    <property type="entry name" value="Type I PLP-dependent aspartate aminotransferase-like (Major domain)"/>
    <property type="match status" value="1"/>
</dbReference>
<dbReference type="NCBIfam" id="TIGR01814">
    <property type="entry name" value="kynureninase"/>
    <property type="match status" value="1"/>
</dbReference>
<dbReference type="STRING" id="1371.GCA_900166605_02997"/>
<dbReference type="GO" id="GO:0009435">
    <property type="term" value="P:NAD+ biosynthetic process"/>
    <property type="evidence" value="ECO:0007669"/>
    <property type="project" value="UniProtKB-UniRule"/>
</dbReference>
<dbReference type="GO" id="GO:0043420">
    <property type="term" value="P:anthranilate metabolic process"/>
    <property type="evidence" value="ECO:0007669"/>
    <property type="project" value="TreeGrafter"/>
</dbReference>
<comment type="caution">
    <text evidence="7">The sequence shown here is derived from an EMBL/GenBank/DDBJ whole genome shotgun (WGS) entry which is preliminary data.</text>
</comment>
<dbReference type="GO" id="GO:0005737">
    <property type="term" value="C:cytoplasm"/>
    <property type="evidence" value="ECO:0007669"/>
    <property type="project" value="UniProtKB-UniRule"/>
</dbReference>
<dbReference type="GO" id="GO:0030429">
    <property type="term" value="F:kynureninase activity"/>
    <property type="evidence" value="ECO:0007669"/>
    <property type="project" value="UniProtKB-UniRule"/>
</dbReference>
<dbReference type="GO" id="GO:0030170">
    <property type="term" value="F:pyridoxal phosphate binding"/>
    <property type="evidence" value="ECO:0007669"/>
    <property type="project" value="UniProtKB-UniRule"/>
</dbReference>
<dbReference type="PANTHER" id="PTHR14084:SF0">
    <property type="entry name" value="KYNURENINASE"/>
    <property type="match status" value="1"/>
</dbReference>
<proteinExistence type="inferred from homology"/>
<comment type="subunit">
    <text evidence="4 6">Homodimer.</text>
</comment>
<dbReference type="AlphaFoldDB" id="A0A510Y8X0"/>
<dbReference type="InterPro" id="IPR015421">
    <property type="entry name" value="PyrdxlP-dep_Trfase_major"/>
</dbReference>
<dbReference type="GO" id="GO:0019441">
    <property type="term" value="P:L-tryptophan catabolic process to kynurenine"/>
    <property type="evidence" value="ECO:0007669"/>
    <property type="project" value="TreeGrafter"/>
</dbReference>
<dbReference type="Proteomes" id="UP000321051">
    <property type="component" value="Unassembled WGS sequence"/>
</dbReference>
<dbReference type="HAMAP" id="MF_01970">
    <property type="entry name" value="Kynureninase"/>
    <property type="match status" value="1"/>
</dbReference>
<feature type="binding site" evidence="4">
    <location>
        <position position="211"/>
    </location>
    <ligand>
        <name>pyridoxal 5'-phosphate</name>
        <dbReference type="ChEBI" id="CHEBI:597326"/>
    </ligand>
</feature>
<dbReference type="EC" id="3.7.1.3" evidence="4 5"/>
<dbReference type="Pfam" id="PF22580">
    <property type="entry name" value="KYNU_C"/>
    <property type="match status" value="1"/>
</dbReference>
<comment type="similarity">
    <text evidence="4 6">Belongs to the kynureninase family.</text>
</comment>
<comment type="function">
    <text evidence="4 6">Catalyzes the cleavage of L-kynurenine (L-Kyn) and L-3-hydroxykynurenine (L-3OHKyn) into anthranilic acid (AA) and 3-hydroxyanthranilic acid (3-OHAA), respectively.</text>
</comment>
<evidence type="ECO:0000256" key="2">
    <source>
        <dbReference type="ARBA" id="ARBA00022801"/>
    </source>
</evidence>
<comment type="pathway">
    <text evidence="4 6">Amino-acid degradation; L-kynurenine degradation; L-alanine and anthranilate from L-kynurenine: step 1/1.</text>
</comment>
<comment type="catalytic activity">
    <reaction evidence="4 6">
        <text>L-kynurenine + H2O = anthranilate + L-alanine + H(+)</text>
        <dbReference type="Rhea" id="RHEA:16813"/>
        <dbReference type="ChEBI" id="CHEBI:15377"/>
        <dbReference type="ChEBI" id="CHEBI:15378"/>
        <dbReference type="ChEBI" id="CHEBI:16567"/>
        <dbReference type="ChEBI" id="CHEBI:57959"/>
        <dbReference type="ChEBI" id="CHEBI:57972"/>
        <dbReference type="EC" id="3.7.1.3"/>
    </reaction>
</comment>
<gene>
    <name evidence="4 7" type="primary">kynU</name>
    <name evidence="7" type="ORF">MHA01_27290</name>
</gene>
<accession>A0A510Y8X0</accession>
<dbReference type="PIRSF" id="PIRSF038800">
    <property type="entry name" value="KYNU"/>
    <property type="match status" value="1"/>
</dbReference>
<evidence type="ECO:0000256" key="6">
    <source>
        <dbReference type="PIRNR" id="PIRNR038800"/>
    </source>
</evidence>
<comment type="cofactor">
    <cofactor evidence="4 6">
        <name>pyridoxal 5'-phosphate</name>
        <dbReference type="ChEBI" id="CHEBI:597326"/>
    </cofactor>
</comment>
<evidence type="ECO:0000313" key="8">
    <source>
        <dbReference type="Proteomes" id="UP000321051"/>
    </source>
</evidence>
<dbReference type="Gene3D" id="3.90.1150.10">
    <property type="entry name" value="Aspartate Aminotransferase, domain 1"/>
    <property type="match status" value="1"/>
</dbReference>
<dbReference type="UniPathway" id="UPA00253">
    <property type="reaction ID" value="UER00329"/>
</dbReference>
<reference evidence="7 8" key="1">
    <citation type="submission" date="2019-07" db="EMBL/GenBank/DDBJ databases">
        <title>Whole genome shotgun sequence of Marinococcus halophilus NBRC 102359.</title>
        <authorList>
            <person name="Hosoyama A."/>
            <person name="Uohara A."/>
            <person name="Ohji S."/>
            <person name="Ichikawa N."/>
        </authorList>
    </citation>
    <scope>NUCLEOTIDE SEQUENCE [LARGE SCALE GENOMIC DNA]</scope>
    <source>
        <strain evidence="7 8">NBRC 102359</strain>
    </source>
</reference>
<protein>
    <recommendedName>
        <fullName evidence="4 5">Kynureninase</fullName>
        <ecNumber evidence="4 5">3.7.1.3</ecNumber>
    </recommendedName>
    <alternativeName>
        <fullName evidence="4">L-kynurenine hydrolase</fullName>
    </alternativeName>
</protein>
<evidence type="ECO:0000256" key="1">
    <source>
        <dbReference type="ARBA" id="ARBA00022642"/>
    </source>
</evidence>
<feature type="modified residue" description="N6-(pyridoxal phosphate)lysine" evidence="4">
    <location>
        <position position="237"/>
    </location>
</feature>